<evidence type="ECO:0000256" key="3">
    <source>
        <dbReference type="ARBA" id="ARBA00022801"/>
    </source>
</evidence>
<dbReference type="InterPro" id="IPR029058">
    <property type="entry name" value="AB_hydrolase_fold"/>
</dbReference>
<dbReference type="PANTHER" id="PTHR21661">
    <property type="entry name" value="EPOXIDE HYDROLASE 1-RELATED"/>
    <property type="match status" value="1"/>
</dbReference>
<dbReference type="Gene3D" id="3.40.50.1820">
    <property type="entry name" value="alpha/beta hydrolase"/>
    <property type="match status" value="1"/>
</dbReference>
<dbReference type="SUPFAM" id="SSF53474">
    <property type="entry name" value="alpha/beta-Hydrolases"/>
    <property type="match status" value="1"/>
</dbReference>
<dbReference type="Pfam" id="PF06441">
    <property type="entry name" value="EHN"/>
    <property type="match status" value="1"/>
</dbReference>
<dbReference type="EMBL" id="JARQZJ010000075">
    <property type="protein sequence ID" value="KAK9882412.1"/>
    <property type="molecule type" value="Genomic_DNA"/>
</dbReference>
<keyword evidence="2" id="KW-0058">Aromatic hydrocarbons catabolism</keyword>
<dbReference type="AlphaFoldDB" id="A0AAW1UPM6"/>
<dbReference type="InterPro" id="IPR010497">
    <property type="entry name" value="Epoxide_hydro_N"/>
</dbReference>
<dbReference type="PANTHER" id="PTHR21661:SF35">
    <property type="entry name" value="EPOXIDE HYDROLASE"/>
    <property type="match status" value="1"/>
</dbReference>
<evidence type="ECO:0000259" key="4">
    <source>
        <dbReference type="Pfam" id="PF06441"/>
    </source>
</evidence>
<evidence type="ECO:0000256" key="2">
    <source>
        <dbReference type="ARBA" id="ARBA00022797"/>
    </source>
</evidence>
<comment type="caution">
    <text evidence="5">The sequence shown here is derived from an EMBL/GenBank/DDBJ whole genome shotgun (WGS) entry which is preliminary data.</text>
</comment>
<evidence type="ECO:0000313" key="6">
    <source>
        <dbReference type="Proteomes" id="UP001431783"/>
    </source>
</evidence>
<gene>
    <name evidence="5" type="ORF">WA026_020934</name>
</gene>
<comment type="similarity">
    <text evidence="1">Belongs to the peptidase S33 family.</text>
</comment>
<reference evidence="5 6" key="1">
    <citation type="submission" date="2023-03" db="EMBL/GenBank/DDBJ databases">
        <title>Genome insight into feeding habits of ladybird beetles.</title>
        <authorList>
            <person name="Li H.-S."/>
            <person name="Huang Y.-H."/>
            <person name="Pang H."/>
        </authorList>
    </citation>
    <scope>NUCLEOTIDE SEQUENCE [LARGE SCALE GENOMIC DNA]</scope>
    <source>
        <strain evidence="5">SYSU_2023b</strain>
        <tissue evidence="5">Whole body</tissue>
    </source>
</reference>
<organism evidence="5 6">
    <name type="scientific">Henosepilachna vigintioctopunctata</name>
    <dbReference type="NCBI Taxonomy" id="420089"/>
    <lineage>
        <taxon>Eukaryota</taxon>
        <taxon>Metazoa</taxon>
        <taxon>Ecdysozoa</taxon>
        <taxon>Arthropoda</taxon>
        <taxon>Hexapoda</taxon>
        <taxon>Insecta</taxon>
        <taxon>Pterygota</taxon>
        <taxon>Neoptera</taxon>
        <taxon>Endopterygota</taxon>
        <taxon>Coleoptera</taxon>
        <taxon>Polyphaga</taxon>
        <taxon>Cucujiformia</taxon>
        <taxon>Coccinelloidea</taxon>
        <taxon>Coccinellidae</taxon>
        <taxon>Epilachninae</taxon>
        <taxon>Epilachnini</taxon>
        <taxon>Henosepilachna</taxon>
    </lineage>
</organism>
<proteinExistence type="inferred from homology"/>
<accession>A0AAW1UPM6</accession>
<evidence type="ECO:0000313" key="5">
    <source>
        <dbReference type="EMBL" id="KAK9882412.1"/>
    </source>
</evidence>
<dbReference type="PRINTS" id="PR00412">
    <property type="entry name" value="EPOXHYDRLASE"/>
</dbReference>
<protein>
    <recommendedName>
        <fullName evidence="4">Epoxide hydrolase N-terminal domain-containing protein</fullName>
    </recommendedName>
</protein>
<name>A0AAW1UPM6_9CUCU</name>
<sequence length="226" mass="25858">MTGNFNNSLISTGIGIYKITHHQTIHIPKVEESWWGIGPPSDEDNSIEAFDISFPDEAIEDLRIGLKNVRPLPRPLENVGQSYGVNSHLTMRIVDYWLNKYNWKEREKYLNQHTHYKTKIQGLNIHFLHVKQKQENELKVIPLLLIHGWPSSIVEFYDIITHLTTPQKGYDFVFEVIAPSLPGYGFSDGASRPGLGVTQTSMILKNLMKRLNFERFLVAGGDWGAI</sequence>
<feature type="domain" description="Epoxide hydrolase N-terminal" evidence="4">
    <location>
        <begin position="47"/>
        <end position="156"/>
    </location>
</feature>
<dbReference type="Proteomes" id="UP001431783">
    <property type="component" value="Unassembled WGS sequence"/>
</dbReference>
<keyword evidence="6" id="KW-1185">Reference proteome</keyword>
<keyword evidence="3" id="KW-0378">Hydrolase</keyword>
<dbReference type="GO" id="GO:0097176">
    <property type="term" value="P:epoxide metabolic process"/>
    <property type="evidence" value="ECO:0007669"/>
    <property type="project" value="TreeGrafter"/>
</dbReference>
<evidence type="ECO:0000256" key="1">
    <source>
        <dbReference type="ARBA" id="ARBA00010088"/>
    </source>
</evidence>
<dbReference type="InterPro" id="IPR000639">
    <property type="entry name" value="Epox_hydrolase-like"/>
</dbReference>
<dbReference type="GO" id="GO:0004301">
    <property type="term" value="F:epoxide hydrolase activity"/>
    <property type="evidence" value="ECO:0007669"/>
    <property type="project" value="TreeGrafter"/>
</dbReference>